<organism evidence="2 3">
    <name type="scientific">Anaeromicropila herbilytica</name>
    <dbReference type="NCBI Taxonomy" id="2785025"/>
    <lineage>
        <taxon>Bacteria</taxon>
        <taxon>Bacillati</taxon>
        <taxon>Bacillota</taxon>
        <taxon>Clostridia</taxon>
        <taxon>Lachnospirales</taxon>
        <taxon>Lachnospiraceae</taxon>
        <taxon>Anaeromicropila</taxon>
    </lineage>
</organism>
<gene>
    <name evidence="2" type="ORF">bsdtb5_11680</name>
</gene>
<dbReference type="Pfam" id="PF03551">
    <property type="entry name" value="PadR"/>
    <property type="match status" value="1"/>
</dbReference>
<dbReference type="PANTHER" id="PTHR43252:SF2">
    <property type="entry name" value="TRANSCRIPTION REGULATOR, PADR-LIKE FAMILY"/>
    <property type="match status" value="1"/>
</dbReference>
<evidence type="ECO:0000313" key="2">
    <source>
        <dbReference type="EMBL" id="BCN29873.1"/>
    </source>
</evidence>
<accession>A0A7R7IDC5</accession>
<evidence type="ECO:0000259" key="1">
    <source>
        <dbReference type="Pfam" id="PF03551"/>
    </source>
</evidence>
<dbReference type="EMBL" id="AP024169">
    <property type="protein sequence ID" value="BCN29873.1"/>
    <property type="molecule type" value="Genomic_DNA"/>
</dbReference>
<dbReference type="InterPro" id="IPR036390">
    <property type="entry name" value="WH_DNA-bd_sf"/>
</dbReference>
<feature type="domain" description="Transcription regulator PadR N-terminal" evidence="1">
    <location>
        <begin position="9"/>
        <end position="82"/>
    </location>
</feature>
<dbReference type="Proteomes" id="UP000595897">
    <property type="component" value="Chromosome"/>
</dbReference>
<protein>
    <submittedName>
        <fullName evidence="2">Transcriptional regulator</fullName>
    </submittedName>
</protein>
<reference evidence="2 3" key="1">
    <citation type="submission" date="2020-11" db="EMBL/GenBank/DDBJ databases">
        <title>Draft genome sequencing of a Lachnospiraceae strain isolated from anoxic soil subjected to BSD treatment.</title>
        <authorList>
            <person name="Uek A."/>
            <person name="Tonouchi A."/>
        </authorList>
    </citation>
    <scope>NUCLEOTIDE SEQUENCE [LARGE SCALE GENOMIC DNA]</scope>
    <source>
        <strain evidence="2 3">TB5</strain>
    </source>
</reference>
<dbReference type="RefSeq" id="WP_271715128.1">
    <property type="nucleotide sequence ID" value="NZ_AP024169.1"/>
</dbReference>
<dbReference type="PANTHER" id="PTHR43252">
    <property type="entry name" value="TRANSCRIPTIONAL REGULATOR YQJI"/>
    <property type="match status" value="1"/>
</dbReference>
<name>A0A7R7IDC5_9FIRM</name>
<dbReference type="KEGG" id="ahb:bsdtb5_11680"/>
<sequence length="180" mass="20784">MLTKPAILLLGMILESPKGAYEITKKLEQMQVRWWLKISDATVYSTIHMLVKKNYIEGRIEKNGNMPERTVYSITDEGRVVLIKTIRELFVCMDFDTTVFSVVASYAYLIPREEMRELLQKRLQILEEYKSGIHNQILSVEKISLPCIVGSNIQRMEDIVDAEILSANRMISEIGEINEK</sequence>
<evidence type="ECO:0000313" key="3">
    <source>
        <dbReference type="Proteomes" id="UP000595897"/>
    </source>
</evidence>
<proteinExistence type="predicted"/>
<dbReference type="AlphaFoldDB" id="A0A7R7IDC5"/>
<dbReference type="SUPFAM" id="SSF46785">
    <property type="entry name" value="Winged helix' DNA-binding domain"/>
    <property type="match status" value="1"/>
</dbReference>
<dbReference type="InterPro" id="IPR005149">
    <property type="entry name" value="Tscrpt_reg_PadR_N"/>
</dbReference>
<keyword evidence="3" id="KW-1185">Reference proteome</keyword>
<dbReference type="Gene3D" id="1.10.10.10">
    <property type="entry name" value="Winged helix-like DNA-binding domain superfamily/Winged helix DNA-binding domain"/>
    <property type="match status" value="1"/>
</dbReference>
<dbReference type="InterPro" id="IPR036388">
    <property type="entry name" value="WH-like_DNA-bd_sf"/>
</dbReference>